<reference evidence="1" key="2">
    <citation type="submission" date="2020-11" db="EMBL/GenBank/DDBJ databases">
        <authorList>
            <person name="McCartney M.A."/>
            <person name="Auch B."/>
            <person name="Kono T."/>
            <person name="Mallez S."/>
            <person name="Becker A."/>
            <person name="Gohl D.M."/>
            <person name="Silverstein K.A.T."/>
            <person name="Koren S."/>
            <person name="Bechman K.B."/>
            <person name="Herman A."/>
            <person name="Abrahante J.E."/>
            <person name="Garbe J."/>
        </authorList>
    </citation>
    <scope>NUCLEOTIDE SEQUENCE</scope>
    <source>
        <strain evidence="1">Duluth1</strain>
        <tissue evidence="1">Whole animal</tissue>
    </source>
</reference>
<reference evidence="1" key="1">
    <citation type="journal article" date="2019" name="bioRxiv">
        <title>The Genome of the Zebra Mussel, Dreissena polymorpha: A Resource for Invasive Species Research.</title>
        <authorList>
            <person name="McCartney M.A."/>
            <person name="Auch B."/>
            <person name="Kono T."/>
            <person name="Mallez S."/>
            <person name="Zhang Y."/>
            <person name="Obille A."/>
            <person name="Becker A."/>
            <person name="Abrahante J.E."/>
            <person name="Garbe J."/>
            <person name="Badalamenti J.P."/>
            <person name="Herman A."/>
            <person name="Mangelson H."/>
            <person name="Liachko I."/>
            <person name="Sullivan S."/>
            <person name="Sone E.D."/>
            <person name="Koren S."/>
            <person name="Silverstein K.A.T."/>
            <person name="Beckman K.B."/>
            <person name="Gohl D.M."/>
        </authorList>
    </citation>
    <scope>NUCLEOTIDE SEQUENCE</scope>
    <source>
        <strain evidence="1">Duluth1</strain>
        <tissue evidence="1">Whole animal</tissue>
    </source>
</reference>
<dbReference type="Gene3D" id="3.30.160.60">
    <property type="entry name" value="Classic Zinc Finger"/>
    <property type="match status" value="1"/>
</dbReference>
<evidence type="ECO:0000313" key="1">
    <source>
        <dbReference type="EMBL" id="KAH3716114.1"/>
    </source>
</evidence>
<evidence type="ECO:0008006" key="3">
    <source>
        <dbReference type="Google" id="ProtNLM"/>
    </source>
</evidence>
<dbReference type="InterPro" id="IPR036236">
    <property type="entry name" value="Znf_C2H2_sf"/>
</dbReference>
<dbReference type="Proteomes" id="UP000828390">
    <property type="component" value="Unassembled WGS sequence"/>
</dbReference>
<organism evidence="1 2">
    <name type="scientific">Dreissena polymorpha</name>
    <name type="common">Zebra mussel</name>
    <name type="synonym">Mytilus polymorpha</name>
    <dbReference type="NCBI Taxonomy" id="45954"/>
    <lineage>
        <taxon>Eukaryota</taxon>
        <taxon>Metazoa</taxon>
        <taxon>Spiralia</taxon>
        <taxon>Lophotrochozoa</taxon>
        <taxon>Mollusca</taxon>
        <taxon>Bivalvia</taxon>
        <taxon>Autobranchia</taxon>
        <taxon>Heteroconchia</taxon>
        <taxon>Euheterodonta</taxon>
        <taxon>Imparidentia</taxon>
        <taxon>Neoheterodontei</taxon>
        <taxon>Myida</taxon>
        <taxon>Dreissenoidea</taxon>
        <taxon>Dreissenidae</taxon>
        <taxon>Dreissena</taxon>
    </lineage>
</organism>
<comment type="caution">
    <text evidence="1">The sequence shown here is derived from an EMBL/GenBank/DDBJ whole genome shotgun (WGS) entry which is preliminary data.</text>
</comment>
<name>A0A9D4C2X4_DREPO</name>
<evidence type="ECO:0000313" key="2">
    <source>
        <dbReference type="Proteomes" id="UP000828390"/>
    </source>
</evidence>
<dbReference type="EMBL" id="JAIWYP010000013">
    <property type="protein sequence ID" value="KAH3716114.1"/>
    <property type="molecule type" value="Genomic_DNA"/>
</dbReference>
<sequence length="96" mass="10655">MNAADGSLLDLSVEEELVLASGSRLEVVSYARKASLKRHLKTHGDGCLKCSVCTQFYKTDEDKRKHIEEKPVTCESCGKIFSSRNYIALKTTRGMA</sequence>
<protein>
    <recommendedName>
        <fullName evidence="3">C2H2-type domain-containing protein</fullName>
    </recommendedName>
</protein>
<dbReference type="SUPFAM" id="SSF57667">
    <property type="entry name" value="beta-beta-alpha zinc fingers"/>
    <property type="match status" value="1"/>
</dbReference>
<accession>A0A9D4C2X4</accession>
<proteinExistence type="predicted"/>
<gene>
    <name evidence="1" type="ORF">DPMN_058832</name>
</gene>
<keyword evidence="2" id="KW-1185">Reference proteome</keyword>
<dbReference type="AlphaFoldDB" id="A0A9D4C2X4"/>